<dbReference type="Pfam" id="PF06676">
    <property type="entry name" value="DUF1178"/>
    <property type="match status" value="1"/>
</dbReference>
<evidence type="ECO:0000256" key="1">
    <source>
        <dbReference type="SAM" id="MobiDB-lite"/>
    </source>
</evidence>
<dbReference type="PIRSF" id="PIRSF032131">
    <property type="entry name" value="UCP032131"/>
    <property type="match status" value="1"/>
</dbReference>
<dbReference type="EMBL" id="FUIE01000015">
    <property type="protein sequence ID" value="SJM50072.1"/>
    <property type="molecule type" value="Genomic_DNA"/>
</dbReference>
<proteinExistence type="predicted"/>
<gene>
    <name evidence="2" type="ORF">FM111_02240</name>
</gene>
<reference evidence="2 3" key="1">
    <citation type="submission" date="2017-02" db="EMBL/GenBank/DDBJ databases">
        <authorList>
            <person name="Peterson S.W."/>
        </authorList>
    </citation>
    <scope>NUCLEOTIDE SEQUENCE [LARGE SCALE GENOMIC DNA]</scope>
    <source>
        <strain evidence="2 3">3F5N</strain>
    </source>
</reference>
<accession>A0A1R4F2M6</accession>
<dbReference type="InterPro" id="IPR009562">
    <property type="entry name" value="DUF1178"/>
</dbReference>
<sequence>MIRYALSCDRDHGFEAWFGSSSDYDDQAARGLVECPVCGSTAVRKQVMAPAVSGTKKTAPSPDALKPEALKQVQSMMMQAAREVRDHVEQNFDYVGDAFAREARDIHEGRSEKREIYGEATPAEVKKLKDDGVPCAPLPSLPPDPKKAN</sequence>
<organism evidence="2 3">
    <name type="scientific">Brevundimonas diminuta 3F5N</name>
    <dbReference type="NCBI Taxonomy" id="1255603"/>
    <lineage>
        <taxon>Bacteria</taxon>
        <taxon>Pseudomonadati</taxon>
        <taxon>Pseudomonadota</taxon>
        <taxon>Alphaproteobacteria</taxon>
        <taxon>Caulobacterales</taxon>
        <taxon>Caulobacteraceae</taxon>
        <taxon>Brevundimonas</taxon>
    </lineage>
</organism>
<feature type="region of interest" description="Disordered" evidence="1">
    <location>
        <begin position="125"/>
        <end position="149"/>
    </location>
</feature>
<evidence type="ECO:0000313" key="2">
    <source>
        <dbReference type="EMBL" id="SJM50072.1"/>
    </source>
</evidence>
<protein>
    <recommendedName>
        <fullName evidence="4">DUF1178 family protein</fullName>
    </recommendedName>
</protein>
<dbReference type="Proteomes" id="UP000195766">
    <property type="component" value="Unassembled WGS sequence"/>
</dbReference>
<evidence type="ECO:0008006" key="4">
    <source>
        <dbReference type="Google" id="ProtNLM"/>
    </source>
</evidence>
<dbReference type="AlphaFoldDB" id="A0A1R4F2M6"/>
<dbReference type="RefSeq" id="WP_087139124.1">
    <property type="nucleotide sequence ID" value="NZ_FUIE01000015.1"/>
</dbReference>
<name>A0A1R4F2M6_BREDI</name>
<dbReference type="OrthoDB" id="9799894at2"/>
<evidence type="ECO:0000313" key="3">
    <source>
        <dbReference type="Proteomes" id="UP000195766"/>
    </source>
</evidence>